<dbReference type="EMBL" id="SMGJ01000008">
    <property type="protein sequence ID" value="TCK67007.1"/>
    <property type="molecule type" value="Genomic_DNA"/>
</dbReference>
<dbReference type="Proteomes" id="UP000295496">
    <property type="component" value="Unassembled WGS sequence"/>
</dbReference>
<dbReference type="AlphaFoldDB" id="A0A4R1KR52"/>
<reference evidence="1 2" key="1">
    <citation type="submission" date="2019-03" db="EMBL/GenBank/DDBJ databases">
        <title>Genomic Encyclopedia of Type Strains, Phase IV (KMG-IV): sequencing the most valuable type-strain genomes for metagenomic binning, comparative biology and taxonomic classification.</title>
        <authorList>
            <person name="Goeker M."/>
        </authorList>
    </citation>
    <scope>NUCLEOTIDE SEQUENCE [LARGE SCALE GENOMIC DNA]</scope>
    <source>
        <strain evidence="1 2">DSM 10053</strain>
    </source>
</reference>
<organism evidence="1 2">
    <name type="scientific">Lonepinella koalarum</name>
    <dbReference type="NCBI Taxonomy" id="53417"/>
    <lineage>
        <taxon>Bacteria</taxon>
        <taxon>Pseudomonadati</taxon>
        <taxon>Pseudomonadota</taxon>
        <taxon>Gammaproteobacteria</taxon>
        <taxon>Pasteurellales</taxon>
        <taxon>Pasteurellaceae</taxon>
        <taxon>Lonepinella</taxon>
    </lineage>
</organism>
<sequence>MPLNINEESIENLTLEHLVALGWSHIPMLN</sequence>
<protein>
    <submittedName>
        <fullName evidence="1">Uncharacterized protein</fullName>
    </submittedName>
</protein>
<keyword evidence="2" id="KW-1185">Reference proteome</keyword>
<evidence type="ECO:0000313" key="2">
    <source>
        <dbReference type="Proteomes" id="UP000295496"/>
    </source>
</evidence>
<proteinExistence type="predicted"/>
<comment type="caution">
    <text evidence="1">The sequence shown here is derived from an EMBL/GenBank/DDBJ whole genome shotgun (WGS) entry which is preliminary data.</text>
</comment>
<accession>A0A4R1KR52</accession>
<name>A0A4R1KR52_9PAST</name>
<evidence type="ECO:0000313" key="1">
    <source>
        <dbReference type="EMBL" id="TCK67007.1"/>
    </source>
</evidence>
<gene>
    <name evidence="1" type="ORF">EV692_2129</name>
</gene>